<dbReference type="Pfam" id="PF13702">
    <property type="entry name" value="Lysozyme_like"/>
    <property type="match status" value="1"/>
</dbReference>
<keyword evidence="3" id="KW-1185">Reference proteome</keyword>
<dbReference type="Proteomes" id="UP000799092">
    <property type="component" value="Unassembled WGS sequence"/>
</dbReference>
<dbReference type="Gene3D" id="1.10.530.10">
    <property type="match status" value="1"/>
</dbReference>
<dbReference type="AlphaFoldDB" id="A0A6A8DL93"/>
<organism evidence="2 3">
    <name type="scientific">Aquibacillus halophilus</name>
    <dbReference type="NCBI Taxonomy" id="930132"/>
    <lineage>
        <taxon>Bacteria</taxon>
        <taxon>Bacillati</taxon>
        <taxon>Bacillota</taxon>
        <taxon>Bacilli</taxon>
        <taxon>Bacillales</taxon>
        <taxon>Bacillaceae</taxon>
        <taxon>Aquibacillus</taxon>
    </lineage>
</organism>
<proteinExistence type="predicted"/>
<comment type="caution">
    <text evidence="2">The sequence shown here is derived from an EMBL/GenBank/DDBJ whole genome shotgun (WGS) entry which is preliminary data.</text>
</comment>
<dbReference type="OrthoDB" id="9813368at2"/>
<sequence>MTLVSFLAHGQLTIPTNKQETPELSQKVKDYSPIVEKHLSEAGKEEYTSVVLALMMQESGGRGNDPMQASESYCGEIGCIDKPALSIKQGVAYFIKVLEKTNGDVKLALQSYNFGEGFIPYVKERGGQYTEELAIDFSAKMYEELKHKNIYSCIREESAQHNACYGDILYVEAVLAYYPNAVTYVDGDSVQVTLDN</sequence>
<feature type="domain" description="CwlT-like lysozyme" evidence="1">
    <location>
        <begin position="25"/>
        <end position="177"/>
    </location>
</feature>
<accession>A0A6A8DL93</accession>
<dbReference type="EMBL" id="WJNG01000011">
    <property type="protein sequence ID" value="MRH43767.1"/>
    <property type="molecule type" value="Genomic_DNA"/>
</dbReference>
<protein>
    <submittedName>
        <fullName evidence="2">Transglycosylase SLT domain-containing protein</fullName>
    </submittedName>
</protein>
<dbReference type="InterPro" id="IPR023346">
    <property type="entry name" value="Lysozyme-like_dom_sf"/>
</dbReference>
<dbReference type="SUPFAM" id="SSF53955">
    <property type="entry name" value="Lysozyme-like"/>
    <property type="match status" value="1"/>
</dbReference>
<dbReference type="CDD" id="cd16891">
    <property type="entry name" value="CwlT-like"/>
    <property type="match status" value="1"/>
</dbReference>
<evidence type="ECO:0000313" key="2">
    <source>
        <dbReference type="EMBL" id="MRH43767.1"/>
    </source>
</evidence>
<evidence type="ECO:0000259" key="1">
    <source>
        <dbReference type="Pfam" id="PF13702"/>
    </source>
</evidence>
<name>A0A6A8DL93_9BACI</name>
<gene>
    <name evidence="2" type="ORF">GH741_13905</name>
</gene>
<dbReference type="InterPro" id="IPR047194">
    <property type="entry name" value="CwlT-like_lysozyme"/>
</dbReference>
<evidence type="ECO:0000313" key="3">
    <source>
        <dbReference type="Proteomes" id="UP000799092"/>
    </source>
</evidence>
<reference evidence="2" key="1">
    <citation type="submission" date="2019-11" db="EMBL/GenBank/DDBJ databases">
        <authorList>
            <person name="Li J."/>
        </authorList>
    </citation>
    <scope>NUCLEOTIDE SEQUENCE</scope>
    <source>
        <strain evidence="2">B6B</strain>
    </source>
</reference>